<dbReference type="EMBL" id="BQNB010010952">
    <property type="protein sequence ID" value="GJS84136.1"/>
    <property type="molecule type" value="Genomic_DNA"/>
</dbReference>
<feature type="compositionally biased region" description="Basic and acidic residues" evidence="1">
    <location>
        <begin position="183"/>
        <end position="201"/>
    </location>
</feature>
<name>A0ABQ4Z4J4_9ASTR</name>
<sequence length="281" mass="31093">MDRIPSRWAFAVLYRKIRCAKGVGGRMLLLVDYALFPWDFAFLILRVIAEGMSVHPHPRVVIYGGSGNLLNENRHPINAYSEAFLCHMGISRNYFQSPEEVPTFIGDDGQGGCLSFLLPRLVVPKLRDRTVLSPSREIFEEPLLETQGVPWCPLWGPPRLDATSVGSSEDADVAGAESEAGEVDSRKPPDAPRHHAAAKEVTEYSTPRCRATIYSLWSADLDMVTGSKPALVGAAESKVFYERSQSVQKMKSSAAEDPHGQMASWLDCRVFRGLMPKSLAE</sequence>
<keyword evidence="3" id="KW-1185">Reference proteome</keyword>
<evidence type="ECO:0000256" key="1">
    <source>
        <dbReference type="SAM" id="MobiDB-lite"/>
    </source>
</evidence>
<protein>
    <submittedName>
        <fullName evidence="2">Uncharacterized protein</fullName>
    </submittedName>
</protein>
<evidence type="ECO:0000313" key="2">
    <source>
        <dbReference type="EMBL" id="GJS84136.1"/>
    </source>
</evidence>
<comment type="caution">
    <text evidence="2">The sequence shown here is derived from an EMBL/GenBank/DDBJ whole genome shotgun (WGS) entry which is preliminary data.</text>
</comment>
<evidence type="ECO:0000313" key="3">
    <source>
        <dbReference type="Proteomes" id="UP001151760"/>
    </source>
</evidence>
<reference evidence="2" key="1">
    <citation type="journal article" date="2022" name="Int. J. Mol. Sci.">
        <title>Draft Genome of Tanacetum Coccineum: Genomic Comparison of Closely Related Tanacetum-Family Plants.</title>
        <authorList>
            <person name="Yamashiro T."/>
            <person name="Shiraishi A."/>
            <person name="Nakayama K."/>
            <person name="Satake H."/>
        </authorList>
    </citation>
    <scope>NUCLEOTIDE SEQUENCE</scope>
</reference>
<dbReference type="Proteomes" id="UP001151760">
    <property type="component" value="Unassembled WGS sequence"/>
</dbReference>
<gene>
    <name evidence="2" type="ORF">Tco_0750677</name>
</gene>
<organism evidence="2 3">
    <name type="scientific">Tanacetum coccineum</name>
    <dbReference type="NCBI Taxonomy" id="301880"/>
    <lineage>
        <taxon>Eukaryota</taxon>
        <taxon>Viridiplantae</taxon>
        <taxon>Streptophyta</taxon>
        <taxon>Embryophyta</taxon>
        <taxon>Tracheophyta</taxon>
        <taxon>Spermatophyta</taxon>
        <taxon>Magnoliopsida</taxon>
        <taxon>eudicotyledons</taxon>
        <taxon>Gunneridae</taxon>
        <taxon>Pentapetalae</taxon>
        <taxon>asterids</taxon>
        <taxon>campanulids</taxon>
        <taxon>Asterales</taxon>
        <taxon>Asteraceae</taxon>
        <taxon>Asteroideae</taxon>
        <taxon>Anthemideae</taxon>
        <taxon>Anthemidinae</taxon>
        <taxon>Tanacetum</taxon>
    </lineage>
</organism>
<accession>A0ABQ4Z4J4</accession>
<proteinExistence type="predicted"/>
<reference evidence="2" key="2">
    <citation type="submission" date="2022-01" db="EMBL/GenBank/DDBJ databases">
        <authorList>
            <person name="Yamashiro T."/>
            <person name="Shiraishi A."/>
            <person name="Satake H."/>
            <person name="Nakayama K."/>
        </authorList>
    </citation>
    <scope>NUCLEOTIDE SEQUENCE</scope>
</reference>
<feature type="region of interest" description="Disordered" evidence="1">
    <location>
        <begin position="163"/>
        <end position="201"/>
    </location>
</feature>